<dbReference type="EMBL" id="JACVXB010000004">
    <property type="protein sequence ID" value="MBD0832787.1"/>
    <property type="molecule type" value="Genomic_DNA"/>
</dbReference>
<accession>A0A8J6U987</accession>
<protein>
    <submittedName>
        <fullName evidence="1">DUF2007 domain-containing protein</fullName>
    </submittedName>
</protein>
<gene>
    <name evidence="1" type="ORF">ICJ83_11645</name>
</gene>
<dbReference type="Proteomes" id="UP000600588">
    <property type="component" value="Unassembled WGS sequence"/>
</dbReference>
<evidence type="ECO:0000313" key="1">
    <source>
        <dbReference type="EMBL" id="MBD0832787.1"/>
    </source>
</evidence>
<name>A0A8J6U987_9FLAO</name>
<evidence type="ECO:0000313" key="2">
    <source>
        <dbReference type="Proteomes" id="UP000600588"/>
    </source>
</evidence>
<keyword evidence="2" id="KW-1185">Reference proteome</keyword>
<sequence length="78" mass="8697">MKDSNYIKIFTGNLIVTQRIIAELEKIDINAVVKEQSESGLLTDVFGGSRDYQEVFVHKDELEAAKKAIDGLTPELEA</sequence>
<reference evidence="1 2" key="1">
    <citation type="submission" date="2020-09" db="EMBL/GenBank/DDBJ databases">
        <title>TT11 complete genome.</title>
        <authorList>
            <person name="Wu Z."/>
        </authorList>
    </citation>
    <scope>NUCLEOTIDE SEQUENCE [LARGE SCALE GENOMIC DNA]</scope>
    <source>
        <strain evidence="1 2">TT11</strain>
    </source>
</reference>
<organism evidence="1 2">
    <name type="scientific">Aestuariibaculum sediminum</name>
    <dbReference type="NCBI Taxonomy" id="2770637"/>
    <lineage>
        <taxon>Bacteria</taxon>
        <taxon>Pseudomonadati</taxon>
        <taxon>Bacteroidota</taxon>
        <taxon>Flavobacteriia</taxon>
        <taxon>Flavobacteriales</taxon>
        <taxon>Flavobacteriaceae</taxon>
    </lineage>
</organism>
<proteinExistence type="predicted"/>
<comment type="caution">
    <text evidence="1">The sequence shown here is derived from an EMBL/GenBank/DDBJ whole genome shotgun (WGS) entry which is preliminary data.</text>
</comment>
<dbReference type="RefSeq" id="WP_188230569.1">
    <property type="nucleotide sequence ID" value="NZ_JACVXB010000004.1"/>
</dbReference>
<dbReference type="AlphaFoldDB" id="A0A8J6U987"/>